<protein>
    <submittedName>
        <fullName evidence="6">DoxX-like protein</fullName>
    </submittedName>
</protein>
<evidence type="ECO:0000313" key="7">
    <source>
        <dbReference type="Proteomes" id="UP000249547"/>
    </source>
</evidence>
<reference evidence="6 7" key="1">
    <citation type="submission" date="2018-06" db="EMBL/GenBank/DDBJ databases">
        <title>Genomic Encyclopedia of Archaeal and Bacterial Type Strains, Phase II (KMG-II): from individual species to whole genera.</title>
        <authorList>
            <person name="Goeker M."/>
        </authorList>
    </citation>
    <scope>NUCLEOTIDE SEQUENCE [LARGE SCALE GENOMIC DNA]</scope>
    <source>
        <strain evidence="6 7">DSM 23857</strain>
    </source>
</reference>
<keyword evidence="3 5" id="KW-1133">Transmembrane helix</keyword>
<comment type="subcellular location">
    <subcellularLocation>
        <location evidence="1">Membrane</location>
        <topology evidence="1">Multi-pass membrane protein</topology>
    </subcellularLocation>
</comment>
<dbReference type="InterPro" id="IPR032808">
    <property type="entry name" value="DoxX"/>
</dbReference>
<dbReference type="Proteomes" id="UP000249547">
    <property type="component" value="Unassembled WGS sequence"/>
</dbReference>
<evidence type="ECO:0000256" key="1">
    <source>
        <dbReference type="ARBA" id="ARBA00004141"/>
    </source>
</evidence>
<accession>A0A327QWX2</accession>
<dbReference type="AlphaFoldDB" id="A0A327QWX2"/>
<dbReference type="OrthoDB" id="8161897at2"/>
<feature type="transmembrane region" description="Helical" evidence="5">
    <location>
        <begin position="98"/>
        <end position="114"/>
    </location>
</feature>
<sequence>MKKTILFIVSLLFGLLFINAGLNKFFNYMPTPTDLPPGLMEAMGGMMAMKWLMPLVGFGEVLGGLLVIFPKSRALGAVVLFPIVVGIVLTAFVNVQGGYAMALGVLVVELWIIIENSHKYTPMLEK</sequence>
<dbReference type="Pfam" id="PF07681">
    <property type="entry name" value="DoxX"/>
    <property type="match status" value="1"/>
</dbReference>
<dbReference type="GO" id="GO:0016020">
    <property type="term" value="C:membrane"/>
    <property type="evidence" value="ECO:0007669"/>
    <property type="project" value="UniProtKB-SubCell"/>
</dbReference>
<keyword evidence="4 5" id="KW-0472">Membrane</keyword>
<evidence type="ECO:0000256" key="2">
    <source>
        <dbReference type="ARBA" id="ARBA00022692"/>
    </source>
</evidence>
<feature type="transmembrane region" description="Helical" evidence="5">
    <location>
        <begin position="74"/>
        <end position="92"/>
    </location>
</feature>
<evidence type="ECO:0000256" key="5">
    <source>
        <dbReference type="SAM" id="Phobius"/>
    </source>
</evidence>
<organism evidence="6 7">
    <name type="scientific">Chitinophaga skermanii</name>
    <dbReference type="NCBI Taxonomy" id="331697"/>
    <lineage>
        <taxon>Bacteria</taxon>
        <taxon>Pseudomonadati</taxon>
        <taxon>Bacteroidota</taxon>
        <taxon>Chitinophagia</taxon>
        <taxon>Chitinophagales</taxon>
        <taxon>Chitinophagaceae</taxon>
        <taxon>Chitinophaga</taxon>
    </lineage>
</organism>
<keyword evidence="2 5" id="KW-0812">Transmembrane</keyword>
<dbReference type="RefSeq" id="WP_111597071.1">
    <property type="nucleotide sequence ID" value="NZ_QLLL01000002.1"/>
</dbReference>
<comment type="caution">
    <text evidence="6">The sequence shown here is derived from an EMBL/GenBank/DDBJ whole genome shotgun (WGS) entry which is preliminary data.</text>
</comment>
<keyword evidence="7" id="KW-1185">Reference proteome</keyword>
<gene>
    <name evidence="6" type="ORF">LX64_01514</name>
</gene>
<dbReference type="EMBL" id="QLLL01000002">
    <property type="protein sequence ID" value="RAJ08860.1"/>
    <property type="molecule type" value="Genomic_DNA"/>
</dbReference>
<evidence type="ECO:0000313" key="6">
    <source>
        <dbReference type="EMBL" id="RAJ08860.1"/>
    </source>
</evidence>
<evidence type="ECO:0000256" key="4">
    <source>
        <dbReference type="ARBA" id="ARBA00023136"/>
    </source>
</evidence>
<proteinExistence type="predicted"/>
<evidence type="ECO:0000256" key="3">
    <source>
        <dbReference type="ARBA" id="ARBA00022989"/>
    </source>
</evidence>
<name>A0A327QWX2_9BACT</name>
<feature type="transmembrane region" description="Helical" evidence="5">
    <location>
        <begin position="44"/>
        <end position="67"/>
    </location>
</feature>